<proteinExistence type="predicted"/>
<gene>
    <name evidence="2" type="ORF">BD310DRAFT_947680</name>
</gene>
<dbReference type="EMBL" id="ML145109">
    <property type="protein sequence ID" value="TBU59919.1"/>
    <property type="molecule type" value="Genomic_DNA"/>
</dbReference>
<dbReference type="Proteomes" id="UP000292082">
    <property type="component" value="Unassembled WGS sequence"/>
</dbReference>
<protein>
    <recommendedName>
        <fullName evidence="4">Secreted protein</fullName>
    </recommendedName>
</protein>
<feature type="signal peptide" evidence="1">
    <location>
        <begin position="1"/>
        <end position="35"/>
    </location>
</feature>
<accession>A0A4Q9PZ52</accession>
<organism evidence="2 3">
    <name type="scientific">Dichomitus squalens</name>
    <dbReference type="NCBI Taxonomy" id="114155"/>
    <lineage>
        <taxon>Eukaryota</taxon>
        <taxon>Fungi</taxon>
        <taxon>Dikarya</taxon>
        <taxon>Basidiomycota</taxon>
        <taxon>Agaricomycotina</taxon>
        <taxon>Agaricomycetes</taxon>
        <taxon>Polyporales</taxon>
        <taxon>Polyporaceae</taxon>
        <taxon>Dichomitus</taxon>
    </lineage>
</organism>
<evidence type="ECO:0000313" key="3">
    <source>
        <dbReference type="Proteomes" id="UP000292082"/>
    </source>
</evidence>
<evidence type="ECO:0008006" key="4">
    <source>
        <dbReference type="Google" id="ProtNLM"/>
    </source>
</evidence>
<keyword evidence="3" id="KW-1185">Reference proteome</keyword>
<feature type="chain" id="PRO_5020885443" description="Secreted protein" evidence="1">
    <location>
        <begin position="36"/>
        <end position="101"/>
    </location>
</feature>
<sequence length="101" mass="11597">MSSLKTPYAHRASSWELPYPSLLTFLTLLIRHVRAARPTQCDRVPKDLAHKFPSRVWTSTGWEQHEPLSVPVYVSNTKPARPRTRATYSIDLPSFHCGFPH</sequence>
<reference evidence="2 3" key="1">
    <citation type="submission" date="2019-01" db="EMBL/GenBank/DDBJ databases">
        <title>Draft genome sequences of three monokaryotic isolates of the white-rot basidiomycete fungus Dichomitus squalens.</title>
        <authorList>
            <consortium name="DOE Joint Genome Institute"/>
            <person name="Lopez S.C."/>
            <person name="Andreopoulos B."/>
            <person name="Pangilinan J."/>
            <person name="Lipzen A."/>
            <person name="Riley R."/>
            <person name="Ahrendt S."/>
            <person name="Ng V."/>
            <person name="Barry K."/>
            <person name="Daum C."/>
            <person name="Grigoriev I.V."/>
            <person name="Hilden K.S."/>
            <person name="Makela M.R."/>
            <person name="de Vries R.P."/>
        </authorList>
    </citation>
    <scope>NUCLEOTIDE SEQUENCE [LARGE SCALE GENOMIC DNA]</scope>
    <source>
        <strain evidence="2 3">CBS 464.89</strain>
    </source>
</reference>
<dbReference type="AlphaFoldDB" id="A0A4Q9PZ52"/>
<evidence type="ECO:0000256" key="1">
    <source>
        <dbReference type="SAM" id="SignalP"/>
    </source>
</evidence>
<keyword evidence="1" id="KW-0732">Signal</keyword>
<name>A0A4Q9PZ52_9APHY</name>
<evidence type="ECO:0000313" key="2">
    <source>
        <dbReference type="EMBL" id="TBU59919.1"/>
    </source>
</evidence>